<dbReference type="EMBL" id="JABANE010000091">
    <property type="protein sequence ID" value="NME71243.1"/>
    <property type="molecule type" value="Genomic_DNA"/>
</dbReference>
<gene>
    <name evidence="1" type="ORF">HHU12_24980</name>
</gene>
<protein>
    <submittedName>
        <fullName evidence="1">Uncharacterized protein</fullName>
    </submittedName>
</protein>
<accession>A0A7X9RYV4</accession>
<comment type="caution">
    <text evidence="1">The sequence shown here is derived from an EMBL/GenBank/DDBJ whole genome shotgun (WGS) entry which is preliminary data.</text>
</comment>
<reference evidence="1 2" key="1">
    <citation type="submission" date="2020-04" db="EMBL/GenBank/DDBJ databases">
        <title>Flammeovirga sp. SR4, a novel species isolated from seawater.</title>
        <authorList>
            <person name="Wang X."/>
        </authorList>
    </citation>
    <scope>NUCLEOTIDE SEQUENCE [LARGE SCALE GENOMIC DNA]</scope>
    <source>
        <strain evidence="1 2">ATCC 23126</strain>
    </source>
</reference>
<dbReference type="AlphaFoldDB" id="A0A7X9RYV4"/>
<evidence type="ECO:0000313" key="1">
    <source>
        <dbReference type="EMBL" id="NME71243.1"/>
    </source>
</evidence>
<sequence length="155" mass="18398">MKKRRNYQTEAHKLAKAIDIAIEAFTEECPSDFNKKTQSHMISCYTDYKDQCLNPEVKYRNLASLKYIIEAVFTYFQEGTGNTIEYFWKRIHEENLEYVRENRLEKILTRGKIRGRIEFDYVTDMIVVAEQVGLTTKEDTTKLSIMLGEYEERNL</sequence>
<dbReference type="Proteomes" id="UP000576082">
    <property type="component" value="Unassembled WGS sequence"/>
</dbReference>
<name>A0A7X9RYV4_9BACT</name>
<dbReference type="RefSeq" id="WP_169659464.1">
    <property type="nucleotide sequence ID" value="NZ_JABANE010000091.1"/>
</dbReference>
<evidence type="ECO:0000313" key="2">
    <source>
        <dbReference type="Proteomes" id="UP000576082"/>
    </source>
</evidence>
<keyword evidence="2" id="KW-1185">Reference proteome</keyword>
<proteinExistence type="predicted"/>
<organism evidence="1 2">
    <name type="scientific">Flammeovirga aprica JL-4</name>
    <dbReference type="NCBI Taxonomy" id="694437"/>
    <lineage>
        <taxon>Bacteria</taxon>
        <taxon>Pseudomonadati</taxon>
        <taxon>Bacteroidota</taxon>
        <taxon>Cytophagia</taxon>
        <taxon>Cytophagales</taxon>
        <taxon>Flammeovirgaceae</taxon>
        <taxon>Flammeovirga</taxon>
    </lineage>
</organism>